<sequence>MNWNTYKISEITEVVTKGTTPTTLKMNYAESGVPFLRAQNLQNGTVVLDDDTLFIDTETHKSLSRSMIRPNDVLVSIAGTIGRTALVPEGMQEMNCNQAVAIVRPNTKVDSRYLAKWLNSRGAESQILGKKVTATIANLSLSQIKSLELPLPPLPEQRRIAAILDKADAIRRKRQQAIRLAEEFLRSVFLDMFGDPVLNPKGWKTERMGDVCDVRDGTHDSPKYVENGGRALVTSKNLSAGNLDLTNVNYISEDDYVQICRRSKVDIGDILMPMIGTIGSPVLIEEKPDFAIKNVALIKFKEGSPEAIYVLNVLRSHYFKHIVNKTSRGGTQKFISLGDLRSFPLRIPPNNIQLEFSRRVRSVEGLKIKLEKTAEKDNYFFNALVQRAFRGEL</sequence>
<evidence type="ECO:0000259" key="4">
    <source>
        <dbReference type="Pfam" id="PF01420"/>
    </source>
</evidence>
<dbReference type="Pfam" id="PF01420">
    <property type="entry name" value="Methylase_S"/>
    <property type="match status" value="2"/>
</dbReference>
<evidence type="ECO:0000256" key="3">
    <source>
        <dbReference type="ARBA" id="ARBA00023125"/>
    </source>
</evidence>
<dbReference type="RefSeq" id="WP_103114107.1">
    <property type="nucleotide sequence ID" value="NZ_PPFX01000002.1"/>
</dbReference>
<evidence type="ECO:0000313" key="6">
    <source>
        <dbReference type="Proteomes" id="UP000236340"/>
    </source>
</evidence>
<dbReference type="CDD" id="cd17246">
    <property type="entry name" value="RMtype1_S_SonII-TRD2-CR2_like"/>
    <property type="match status" value="2"/>
</dbReference>
<keyword evidence="2" id="KW-0680">Restriction system</keyword>
<reference evidence="5 6" key="1">
    <citation type="journal article" date="2018" name="Genome Announc.">
        <title>Genome Sequence of Geothermobacter sp. HR-1 Iron Reducer from the Loihi Seamount.</title>
        <authorList>
            <person name="Smith H."/>
            <person name="Abuyen K."/>
            <person name="Tremblay J."/>
            <person name="Savalia P."/>
            <person name="Perez-Rodriguez I."/>
            <person name="Emerson D."/>
            <person name="Tully B."/>
            <person name="Amend J."/>
        </authorList>
    </citation>
    <scope>NUCLEOTIDE SEQUENCE [LARGE SCALE GENOMIC DNA]</scope>
    <source>
        <strain evidence="5 6">HR-1</strain>
    </source>
</reference>
<dbReference type="Gene3D" id="3.90.220.20">
    <property type="entry name" value="DNA methylase specificity domains"/>
    <property type="match status" value="2"/>
</dbReference>
<dbReference type="OrthoDB" id="5296428at2"/>
<evidence type="ECO:0000313" key="5">
    <source>
        <dbReference type="EMBL" id="PNU21645.1"/>
    </source>
</evidence>
<name>A0A2K2HEB6_9BACT</name>
<dbReference type="GO" id="GO:0009307">
    <property type="term" value="P:DNA restriction-modification system"/>
    <property type="evidence" value="ECO:0007669"/>
    <property type="project" value="UniProtKB-KW"/>
</dbReference>
<dbReference type="REBASE" id="262913">
    <property type="entry name" value="S.GspHR1ORF1940P"/>
</dbReference>
<protein>
    <submittedName>
        <fullName evidence="5">Restriction endonuclease subunit S</fullName>
    </submittedName>
</protein>
<keyword evidence="3" id="KW-0238">DNA-binding</keyword>
<dbReference type="EMBL" id="PPFX01000002">
    <property type="protein sequence ID" value="PNU21645.1"/>
    <property type="molecule type" value="Genomic_DNA"/>
</dbReference>
<keyword evidence="5" id="KW-0378">Hydrolase</keyword>
<gene>
    <name evidence="5" type="ORF">C2E25_01935</name>
</gene>
<keyword evidence="5" id="KW-0255">Endonuclease</keyword>
<keyword evidence="5" id="KW-0540">Nuclease</keyword>
<evidence type="ECO:0000256" key="2">
    <source>
        <dbReference type="ARBA" id="ARBA00022747"/>
    </source>
</evidence>
<dbReference type="SUPFAM" id="SSF116734">
    <property type="entry name" value="DNA methylase specificity domain"/>
    <property type="match status" value="2"/>
</dbReference>
<feature type="domain" description="Type I restriction modification DNA specificity" evidence="4">
    <location>
        <begin position="200"/>
        <end position="373"/>
    </location>
</feature>
<proteinExistence type="inferred from homology"/>
<feature type="domain" description="Type I restriction modification DNA specificity" evidence="4">
    <location>
        <begin position="2"/>
        <end position="178"/>
    </location>
</feature>
<evidence type="ECO:0000256" key="1">
    <source>
        <dbReference type="ARBA" id="ARBA00010923"/>
    </source>
</evidence>
<dbReference type="Proteomes" id="UP000236340">
    <property type="component" value="Unassembled WGS sequence"/>
</dbReference>
<accession>A0A2K2HEB6</accession>
<comment type="caution">
    <text evidence="5">The sequence shown here is derived from an EMBL/GenBank/DDBJ whole genome shotgun (WGS) entry which is preliminary data.</text>
</comment>
<dbReference type="InterPro" id="IPR000055">
    <property type="entry name" value="Restrct_endonuc_typeI_TRD"/>
</dbReference>
<dbReference type="InterPro" id="IPR052021">
    <property type="entry name" value="Type-I_RS_S_subunit"/>
</dbReference>
<dbReference type="GO" id="GO:0003677">
    <property type="term" value="F:DNA binding"/>
    <property type="evidence" value="ECO:0007669"/>
    <property type="project" value="UniProtKB-KW"/>
</dbReference>
<organism evidence="5 6">
    <name type="scientific">Geothermobacter hydrogeniphilus</name>
    <dbReference type="NCBI Taxonomy" id="1969733"/>
    <lineage>
        <taxon>Bacteria</taxon>
        <taxon>Pseudomonadati</taxon>
        <taxon>Thermodesulfobacteriota</taxon>
        <taxon>Desulfuromonadia</taxon>
        <taxon>Desulfuromonadales</taxon>
        <taxon>Geothermobacteraceae</taxon>
        <taxon>Geothermobacter</taxon>
    </lineage>
</organism>
<dbReference type="GO" id="GO:0004519">
    <property type="term" value="F:endonuclease activity"/>
    <property type="evidence" value="ECO:0007669"/>
    <property type="project" value="UniProtKB-KW"/>
</dbReference>
<dbReference type="AlphaFoldDB" id="A0A2K2HEB6"/>
<dbReference type="PANTHER" id="PTHR30408">
    <property type="entry name" value="TYPE-1 RESTRICTION ENZYME ECOKI SPECIFICITY PROTEIN"/>
    <property type="match status" value="1"/>
</dbReference>
<dbReference type="InterPro" id="IPR044946">
    <property type="entry name" value="Restrct_endonuc_typeI_TRD_sf"/>
</dbReference>
<dbReference type="PANTHER" id="PTHR30408:SF12">
    <property type="entry name" value="TYPE I RESTRICTION ENZYME MJAVIII SPECIFICITY SUBUNIT"/>
    <property type="match status" value="1"/>
</dbReference>
<comment type="similarity">
    <text evidence="1">Belongs to the type-I restriction system S methylase family.</text>
</comment>